<dbReference type="FunFam" id="1.25.40.180:FF:000008">
    <property type="entry name" value="Programmed cell death protein 4"/>
    <property type="match status" value="1"/>
</dbReference>
<dbReference type="FunFam" id="1.25.40.180:FF:000009">
    <property type="entry name" value="programmed cell death protein 4"/>
    <property type="match status" value="1"/>
</dbReference>
<dbReference type="PROSITE" id="PS51366">
    <property type="entry name" value="MI"/>
    <property type="match status" value="2"/>
</dbReference>
<gene>
    <name evidence="9" type="ORF">BEMITA_LOCUS10919</name>
</gene>
<dbReference type="SUPFAM" id="SSF48371">
    <property type="entry name" value="ARM repeat"/>
    <property type="match status" value="2"/>
</dbReference>
<evidence type="ECO:0000256" key="1">
    <source>
        <dbReference type="ARBA" id="ARBA00004496"/>
    </source>
</evidence>
<feature type="region of interest" description="Disordered" evidence="7">
    <location>
        <begin position="1"/>
        <end position="25"/>
    </location>
</feature>
<dbReference type="InterPro" id="IPR016024">
    <property type="entry name" value="ARM-type_fold"/>
</dbReference>
<evidence type="ECO:0000313" key="10">
    <source>
        <dbReference type="Proteomes" id="UP001152759"/>
    </source>
</evidence>
<evidence type="ECO:0000259" key="8">
    <source>
        <dbReference type="PROSITE" id="PS51366"/>
    </source>
</evidence>
<keyword evidence="10" id="KW-1185">Reference proteome</keyword>
<dbReference type="GO" id="GO:0045892">
    <property type="term" value="P:negative regulation of DNA-templated transcription"/>
    <property type="evidence" value="ECO:0007669"/>
    <property type="project" value="InterPro"/>
</dbReference>
<reference evidence="9" key="1">
    <citation type="submission" date="2021-12" db="EMBL/GenBank/DDBJ databases">
        <authorList>
            <person name="King R."/>
        </authorList>
    </citation>
    <scope>NUCLEOTIDE SEQUENCE</scope>
</reference>
<dbReference type="OrthoDB" id="414546at2759"/>
<dbReference type="GO" id="GO:0005829">
    <property type="term" value="C:cytosol"/>
    <property type="evidence" value="ECO:0007669"/>
    <property type="project" value="TreeGrafter"/>
</dbReference>
<dbReference type="Gene3D" id="1.25.40.180">
    <property type="match status" value="2"/>
</dbReference>
<dbReference type="InterPro" id="IPR039778">
    <property type="entry name" value="PDCD4"/>
</dbReference>
<proteinExistence type="inferred from homology"/>
<dbReference type="Pfam" id="PF02847">
    <property type="entry name" value="MA3"/>
    <property type="match status" value="2"/>
</dbReference>
<dbReference type="KEGG" id="btab:109042923"/>
<organism evidence="9 10">
    <name type="scientific">Bemisia tabaci</name>
    <name type="common">Sweetpotato whitefly</name>
    <name type="synonym">Aleurodes tabaci</name>
    <dbReference type="NCBI Taxonomy" id="7038"/>
    <lineage>
        <taxon>Eukaryota</taxon>
        <taxon>Metazoa</taxon>
        <taxon>Ecdysozoa</taxon>
        <taxon>Arthropoda</taxon>
        <taxon>Hexapoda</taxon>
        <taxon>Insecta</taxon>
        <taxon>Pterygota</taxon>
        <taxon>Neoptera</taxon>
        <taxon>Paraneoptera</taxon>
        <taxon>Hemiptera</taxon>
        <taxon>Sternorrhyncha</taxon>
        <taxon>Aleyrodoidea</taxon>
        <taxon>Aleyrodidae</taxon>
        <taxon>Aleyrodinae</taxon>
        <taxon>Bemisia</taxon>
    </lineage>
</organism>
<keyword evidence="4" id="KW-0963">Cytoplasm</keyword>
<dbReference type="Proteomes" id="UP001152759">
    <property type="component" value="Chromosome 6"/>
</dbReference>
<evidence type="ECO:0000313" key="9">
    <source>
        <dbReference type="EMBL" id="CAH0392394.1"/>
    </source>
</evidence>
<protein>
    <recommendedName>
        <fullName evidence="3">Programmed cell death protein 4</fullName>
    </recommendedName>
</protein>
<sequence length="436" mass="48801">MEDMESVDVELADETEKVGSASEGGKAVGDILVDARVKRKAKRIIKQLSKESVQTGPNVVQVTRKWKNSRRPRNGYRGIKKGNAAGGTGAWGCKLGSEMDEDIVDEKDPNYDSDSFENGDIQLQPIIPEASDEELRKVLEPLILEYYEHGDPEEVILCLEDVNCMTKKHMIPQIAIEIALDHKPSQREMTSVLISDLYGRVIKQRDIANAFDLLLKNLPDLILDTPDAPTVLGNFLARAIADDCLPPKIIQVFKEKTECDYARQAVSRADTLLSMKHGLVRLDNVWGVGGGLRPVKYLIRQVRLLLQEYLSSGDIQEATRCLLELEVPHFHHELVYEAVVMTLEAINSNVEEAMVKLLKSLSDAIIITPDMMEVGFTRVFEDMPDIIVDVPLASTVLERFVEQCEKHDVITSNVVAKMPIRARKRFVSEGDGGRLK</sequence>
<keyword evidence="6" id="KW-0539">Nucleus</keyword>
<dbReference type="InterPro" id="IPR003891">
    <property type="entry name" value="Initiation_fac_eIF4g_MI"/>
</dbReference>
<evidence type="ECO:0000256" key="3">
    <source>
        <dbReference type="ARBA" id="ARBA00014414"/>
    </source>
</evidence>
<feature type="domain" description="MI" evidence="8">
    <location>
        <begin position="297"/>
        <end position="420"/>
    </location>
</feature>
<comment type="similarity">
    <text evidence="2">Belongs to the PDCD4 family.</text>
</comment>
<feature type="domain" description="MI" evidence="8">
    <location>
        <begin position="134"/>
        <end position="255"/>
    </location>
</feature>
<dbReference type="EMBL" id="OU963867">
    <property type="protein sequence ID" value="CAH0392394.1"/>
    <property type="molecule type" value="Genomic_DNA"/>
</dbReference>
<comment type="subcellular location">
    <subcellularLocation>
        <location evidence="1">Cytoplasm</location>
    </subcellularLocation>
</comment>
<dbReference type="AlphaFoldDB" id="A0A9P0F7I9"/>
<name>A0A9P0F7I9_BEMTA</name>
<evidence type="ECO:0000256" key="6">
    <source>
        <dbReference type="ARBA" id="ARBA00023242"/>
    </source>
</evidence>
<feature type="compositionally biased region" description="Acidic residues" evidence="7">
    <location>
        <begin position="1"/>
        <end position="13"/>
    </location>
</feature>
<dbReference type="PANTHER" id="PTHR12626:SF0">
    <property type="entry name" value="PROGRAMMED CELL DEATH PROTEIN 4"/>
    <property type="match status" value="1"/>
</dbReference>
<dbReference type="PANTHER" id="PTHR12626">
    <property type="entry name" value="PROGRAMMED CELL DEATH 4"/>
    <property type="match status" value="1"/>
</dbReference>
<evidence type="ECO:0000256" key="2">
    <source>
        <dbReference type="ARBA" id="ARBA00005497"/>
    </source>
</evidence>
<evidence type="ECO:0000256" key="7">
    <source>
        <dbReference type="SAM" id="MobiDB-lite"/>
    </source>
</evidence>
<dbReference type="GO" id="GO:0005634">
    <property type="term" value="C:nucleus"/>
    <property type="evidence" value="ECO:0007669"/>
    <property type="project" value="TreeGrafter"/>
</dbReference>
<evidence type="ECO:0000256" key="5">
    <source>
        <dbReference type="ARBA" id="ARBA00022737"/>
    </source>
</evidence>
<dbReference type="SMART" id="SM00544">
    <property type="entry name" value="MA3"/>
    <property type="match status" value="2"/>
</dbReference>
<accession>A0A9P0F7I9</accession>
<evidence type="ECO:0000256" key="4">
    <source>
        <dbReference type="ARBA" id="ARBA00022490"/>
    </source>
</evidence>
<keyword evidence="5" id="KW-0677">Repeat</keyword>